<evidence type="ECO:0000256" key="5">
    <source>
        <dbReference type="ARBA" id="ARBA00022989"/>
    </source>
</evidence>
<dbReference type="PROSITE" id="PS50297">
    <property type="entry name" value="ANK_REP_REGION"/>
    <property type="match status" value="3"/>
</dbReference>
<dbReference type="InterPro" id="IPR005821">
    <property type="entry name" value="Ion_trans_dom"/>
</dbReference>
<keyword evidence="3" id="KW-0631">Potassium channel</keyword>
<accession>A0A061SE03</accession>
<evidence type="ECO:0000256" key="1">
    <source>
        <dbReference type="ARBA" id="ARBA00004141"/>
    </source>
</evidence>
<evidence type="ECO:0000256" key="3">
    <source>
        <dbReference type="ARBA" id="ARBA00022826"/>
    </source>
</evidence>
<dbReference type="InterPro" id="IPR002110">
    <property type="entry name" value="Ankyrin_rpt"/>
</dbReference>
<feature type="transmembrane region" description="Helical" evidence="9">
    <location>
        <begin position="168"/>
        <end position="191"/>
    </location>
</feature>
<feature type="repeat" description="ANK" evidence="7">
    <location>
        <begin position="710"/>
        <end position="742"/>
    </location>
</feature>
<evidence type="ECO:0000256" key="7">
    <source>
        <dbReference type="PROSITE-ProRule" id="PRU00023"/>
    </source>
</evidence>
<dbReference type="GO" id="GO:0034702">
    <property type="term" value="C:monoatomic ion channel complex"/>
    <property type="evidence" value="ECO:0007669"/>
    <property type="project" value="UniProtKB-KW"/>
</dbReference>
<keyword evidence="4" id="KW-0406">Ion transport</keyword>
<feature type="compositionally biased region" description="Low complexity" evidence="8">
    <location>
        <begin position="473"/>
        <end position="484"/>
    </location>
</feature>
<dbReference type="Pfam" id="PF00520">
    <property type="entry name" value="Ion_trans"/>
    <property type="match status" value="1"/>
</dbReference>
<keyword evidence="3" id="KW-0633">Potassium transport</keyword>
<name>A0A061SE03_9CHLO</name>
<dbReference type="PANTHER" id="PTHR45743">
    <property type="entry name" value="POTASSIUM CHANNEL AKT1"/>
    <property type="match status" value="1"/>
</dbReference>
<dbReference type="InterPro" id="IPR036770">
    <property type="entry name" value="Ankyrin_rpt-contain_sf"/>
</dbReference>
<dbReference type="Gene3D" id="2.60.120.10">
    <property type="entry name" value="Jelly Rolls"/>
    <property type="match status" value="1"/>
</dbReference>
<dbReference type="SUPFAM" id="SSF51206">
    <property type="entry name" value="cAMP-binding domain-like"/>
    <property type="match status" value="1"/>
</dbReference>
<dbReference type="InterPro" id="IPR018490">
    <property type="entry name" value="cNMP-bd_dom_sf"/>
</dbReference>
<evidence type="ECO:0000256" key="6">
    <source>
        <dbReference type="ARBA" id="ARBA00023136"/>
    </source>
</evidence>
<dbReference type="InterPro" id="IPR045319">
    <property type="entry name" value="KAT/AKT"/>
</dbReference>
<feature type="transmembrane region" description="Helical" evidence="9">
    <location>
        <begin position="282"/>
        <end position="300"/>
    </location>
</feature>
<reference evidence="11" key="1">
    <citation type="submission" date="2014-05" db="EMBL/GenBank/DDBJ databases">
        <title>The transcriptome of the halophilic microalga Tetraselmis sp. GSL018 isolated from the Great Salt Lake, Utah.</title>
        <authorList>
            <person name="Jinkerson R.E."/>
            <person name="D'Adamo S."/>
            <person name="Posewitz M.C."/>
        </authorList>
    </citation>
    <scope>NUCLEOTIDE SEQUENCE</scope>
    <source>
        <strain evidence="11">GSL018</strain>
    </source>
</reference>
<dbReference type="Pfam" id="PF12796">
    <property type="entry name" value="Ank_2"/>
    <property type="match status" value="2"/>
</dbReference>
<feature type="transmembrane region" description="Helical" evidence="9">
    <location>
        <begin position="312"/>
        <end position="331"/>
    </location>
</feature>
<evidence type="ECO:0000256" key="8">
    <source>
        <dbReference type="SAM" id="MobiDB-lite"/>
    </source>
</evidence>
<feature type="repeat" description="ANK" evidence="7">
    <location>
        <begin position="677"/>
        <end position="709"/>
    </location>
</feature>
<organism evidence="11">
    <name type="scientific">Tetraselmis sp. GSL018</name>
    <dbReference type="NCBI Taxonomy" id="582737"/>
    <lineage>
        <taxon>Eukaryota</taxon>
        <taxon>Viridiplantae</taxon>
        <taxon>Chlorophyta</taxon>
        <taxon>core chlorophytes</taxon>
        <taxon>Chlorodendrophyceae</taxon>
        <taxon>Chlorodendrales</taxon>
        <taxon>Chlorodendraceae</taxon>
        <taxon>Tetraselmis</taxon>
    </lineage>
</organism>
<feature type="domain" description="Ion transport" evidence="10">
    <location>
        <begin position="79"/>
        <end position="339"/>
    </location>
</feature>
<keyword evidence="5 9" id="KW-1133">Transmembrane helix</keyword>
<gene>
    <name evidence="11" type="ORF">TSPGSL018_8286</name>
</gene>
<sequence length="853" mass="94706">MSGNSSRLRCRTSTCRNSQPLRTSQQGCRDHCRTIKQYSSSSIALPAFAGDAEVLSRGSLNFFLSNYVFDNRSYWYNLWWAVIVLLTFWTAIYTPWYIAFEFSSWTSPVADTQVHSAYTPPPWSATFTVVSSAFFLADIAVNFNLAVSWNGLAVVDRKHIANRYLRSTFALDIIGAVPIGSLLIFACRLSAGDSGGVQLVRRLYLLDLLLLARLHRVWELVRWLRTIEKKGLLHVSVIIRNVFIVFFWSHWAACLFFIICELDVGSECGVFLKDSPVNTDHFFVWYLLSFYWSIVTYSTVGYGDITPLGLPATIYASLFILSSLSVTAYVVGTITSALNIYDGANYRKRQTKKHLRQFASSHGIPWEIEQELENEVFVGEEVKSRGDDAVFGRLPLPVRNTVSRFVYLPHLQSCPLLKQCSPQFLTALLSSARVEVFTNQSCVLDWFDEVDNLSIIAFGSAVMGFGLVPKSGSGVPQSESSSAGREPAEPQNPLHTKDSEAFIPSHLGPGDVYGAVSFFTGTPQPEVVSVSSTLCHVIMVSKEKYLEAAAEYPYDGYRVVNVLFQQAEQLMRSMLSQGSDSDAELLDLEMDLSVRESFQNRMPEHTDEPGDLHRQVKRSLCQLWIQRNIFWQRFASHFALRLLNATARNNAQQVAELLEQHDDPDNQFSLVDTADARGRTALMVACRHGHLGLVQGLLSSGASVNAVGRDGMTPLEEAIREGHSAVARLLLQRGAKMRASSLQASRMACVAIAEGKLEKLSLLIDAGIDINEPYLGGGTPLHVAAQHGSLDAVMLILDKAAAAVNINRRDLQGLTPRDVALHFGHASIARLLNRFEARRSAPSQLSRDASVDL</sequence>
<keyword evidence="3" id="KW-0630">Potassium</keyword>
<dbReference type="GO" id="GO:0005249">
    <property type="term" value="F:voltage-gated potassium channel activity"/>
    <property type="evidence" value="ECO:0007669"/>
    <property type="project" value="InterPro"/>
</dbReference>
<dbReference type="InterPro" id="IPR014710">
    <property type="entry name" value="RmlC-like_jellyroll"/>
</dbReference>
<evidence type="ECO:0000256" key="9">
    <source>
        <dbReference type="SAM" id="Phobius"/>
    </source>
</evidence>
<feature type="transmembrane region" description="Helical" evidence="9">
    <location>
        <begin position="78"/>
        <end position="98"/>
    </location>
</feature>
<keyword evidence="4" id="KW-0851">Voltage-gated channel</keyword>
<evidence type="ECO:0000259" key="10">
    <source>
        <dbReference type="Pfam" id="PF00520"/>
    </source>
</evidence>
<comment type="subcellular location">
    <subcellularLocation>
        <location evidence="1">Membrane</location>
        <topology evidence="1">Multi-pass membrane protein</topology>
    </subcellularLocation>
</comment>
<dbReference type="SUPFAM" id="SSF48403">
    <property type="entry name" value="Ankyrin repeat"/>
    <property type="match status" value="1"/>
</dbReference>
<dbReference type="EMBL" id="GBEZ01003891">
    <property type="protein sequence ID" value="JAC81279.1"/>
    <property type="molecule type" value="Transcribed_RNA"/>
</dbReference>
<evidence type="ECO:0000256" key="4">
    <source>
        <dbReference type="ARBA" id="ARBA00022882"/>
    </source>
</evidence>
<feature type="region of interest" description="Disordered" evidence="8">
    <location>
        <begin position="473"/>
        <end position="500"/>
    </location>
</feature>
<evidence type="ECO:0000256" key="2">
    <source>
        <dbReference type="ARBA" id="ARBA00022692"/>
    </source>
</evidence>
<keyword evidence="2 9" id="KW-0812">Transmembrane</keyword>
<feature type="repeat" description="ANK" evidence="7">
    <location>
        <begin position="776"/>
        <end position="808"/>
    </location>
</feature>
<dbReference type="Gene3D" id="1.10.287.70">
    <property type="match status" value="1"/>
</dbReference>
<keyword evidence="6 9" id="KW-0472">Membrane</keyword>
<feature type="transmembrane region" description="Helical" evidence="9">
    <location>
        <begin position="242"/>
        <end position="262"/>
    </location>
</feature>
<dbReference type="AlphaFoldDB" id="A0A061SE03"/>
<feature type="transmembrane region" description="Helical" evidence="9">
    <location>
        <begin position="123"/>
        <end position="147"/>
    </location>
</feature>
<protein>
    <submittedName>
        <fullName evidence="11">Potassium nkt2-like protein</fullName>
    </submittedName>
</protein>
<dbReference type="Gene3D" id="1.25.40.20">
    <property type="entry name" value="Ankyrin repeat-containing domain"/>
    <property type="match status" value="2"/>
</dbReference>
<evidence type="ECO:0000313" key="11">
    <source>
        <dbReference type="EMBL" id="JAC81279.1"/>
    </source>
</evidence>
<dbReference type="SMART" id="SM00248">
    <property type="entry name" value="ANK"/>
    <property type="match status" value="5"/>
</dbReference>
<keyword evidence="4" id="KW-0407">Ion channel</keyword>
<dbReference type="SUPFAM" id="SSF81324">
    <property type="entry name" value="Voltage-gated potassium channels"/>
    <property type="match status" value="1"/>
</dbReference>
<dbReference type="PROSITE" id="PS50088">
    <property type="entry name" value="ANK_REPEAT"/>
    <property type="match status" value="3"/>
</dbReference>
<proteinExistence type="predicted"/>
<dbReference type="PANTHER" id="PTHR45743:SF2">
    <property type="entry name" value="POTASSIUM CHANNEL AKT1"/>
    <property type="match status" value="1"/>
</dbReference>
<keyword evidence="4" id="KW-0813">Transport</keyword>
<keyword evidence="7" id="KW-0040">ANK repeat</keyword>